<organism evidence="1 2">
    <name type="scientific">Ktedonospora formicarum</name>
    <dbReference type="NCBI Taxonomy" id="2778364"/>
    <lineage>
        <taxon>Bacteria</taxon>
        <taxon>Bacillati</taxon>
        <taxon>Chloroflexota</taxon>
        <taxon>Ktedonobacteria</taxon>
        <taxon>Ktedonobacterales</taxon>
        <taxon>Ktedonobacteraceae</taxon>
        <taxon>Ktedonospora</taxon>
    </lineage>
</organism>
<dbReference type="AlphaFoldDB" id="A0A8J3HVS2"/>
<keyword evidence="2" id="KW-1185">Reference proteome</keyword>
<gene>
    <name evidence="1" type="ORF">KSX_10640</name>
</gene>
<protein>
    <submittedName>
        <fullName evidence="1">Uncharacterized protein</fullName>
    </submittedName>
</protein>
<accession>A0A8J3HVS2</accession>
<dbReference type="Proteomes" id="UP000612362">
    <property type="component" value="Unassembled WGS sequence"/>
</dbReference>
<evidence type="ECO:0000313" key="2">
    <source>
        <dbReference type="Proteomes" id="UP000612362"/>
    </source>
</evidence>
<name>A0A8J3HVS2_9CHLR</name>
<reference evidence="1" key="1">
    <citation type="submission" date="2020-10" db="EMBL/GenBank/DDBJ databases">
        <title>Taxonomic study of unclassified bacteria belonging to the class Ktedonobacteria.</title>
        <authorList>
            <person name="Yabe S."/>
            <person name="Wang C.M."/>
            <person name="Zheng Y."/>
            <person name="Sakai Y."/>
            <person name="Cavaletti L."/>
            <person name="Monciardini P."/>
            <person name="Donadio S."/>
        </authorList>
    </citation>
    <scope>NUCLEOTIDE SEQUENCE</scope>
    <source>
        <strain evidence="1">SOSP1-1</strain>
    </source>
</reference>
<sequence>MSFEDVATIDAFSDGTTVMHYRAYFWLQYTEGYKLINNVNARLRWCCEAKVFSVFSSGLAF</sequence>
<dbReference type="EMBL" id="BNJF01000001">
    <property type="protein sequence ID" value="GHO42901.1"/>
    <property type="molecule type" value="Genomic_DNA"/>
</dbReference>
<comment type="caution">
    <text evidence="1">The sequence shown here is derived from an EMBL/GenBank/DDBJ whole genome shotgun (WGS) entry which is preliminary data.</text>
</comment>
<proteinExistence type="predicted"/>
<evidence type="ECO:0000313" key="1">
    <source>
        <dbReference type="EMBL" id="GHO42901.1"/>
    </source>
</evidence>